<evidence type="ECO:0000256" key="8">
    <source>
        <dbReference type="ARBA" id="ARBA00023315"/>
    </source>
</evidence>
<organism evidence="11 12">
    <name type="scientific">Gilliamella bombicola</name>
    <dbReference type="NCBI Taxonomy" id="1798182"/>
    <lineage>
        <taxon>Bacteria</taxon>
        <taxon>Pseudomonadati</taxon>
        <taxon>Pseudomonadota</taxon>
        <taxon>Gammaproteobacteria</taxon>
        <taxon>Orbales</taxon>
        <taxon>Orbaceae</taxon>
        <taxon>Gilliamella</taxon>
    </lineage>
</organism>
<evidence type="ECO:0000256" key="9">
    <source>
        <dbReference type="HAMAP-Rule" id="MF_01148"/>
    </source>
</evidence>
<dbReference type="Pfam" id="PF20154">
    <property type="entry name" value="LNT_N"/>
    <property type="match status" value="1"/>
</dbReference>
<dbReference type="InterPro" id="IPR036526">
    <property type="entry name" value="C-N_Hydrolase_sf"/>
</dbReference>
<feature type="transmembrane region" description="Helical" evidence="9">
    <location>
        <begin position="156"/>
        <end position="179"/>
    </location>
</feature>
<dbReference type="AlphaFoldDB" id="A0A1C3YVK7"/>
<dbReference type="PANTHER" id="PTHR38686">
    <property type="entry name" value="APOLIPOPROTEIN N-ACYLTRANSFERASE"/>
    <property type="match status" value="1"/>
</dbReference>
<dbReference type="PANTHER" id="PTHR38686:SF1">
    <property type="entry name" value="APOLIPOPROTEIN N-ACYLTRANSFERASE"/>
    <property type="match status" value="1"/>
</dbReference>
<dbReference type="InterPro" id="IPR045378">
    <property type="entry name" value="LNT_N"/>
</dbReference>
<comment type="similarity">
    <text evidence="2 9">Belongs to the CN hydrolase family. Apolipoprotein N-acyltransferase subfamily.</text>
</comment>
<feature type="transmembrane region" description="Helical" evidence="9">
    <location>
        <begin position="79"/>
        <end position="103"/>
    </location>
</feature>
<dbReference type="STRING" id="1798182.GA0061081_101138"/>
<sequence length="513" mass="58116">MFKHILLSLFFGGIAVFSYAPFHIWPLAFVSFTGLLWLIADKSKKQAMLLGLSWGVGYFSAGIHWVYISIKQYGELPPFVAVIILGLLILYLSLYPMLFAFLLRMANRFAPQFSFKQLVLVAPIFWQITEFLRGYILTGFAWLQLGYSQIDSPLHAYFPVIGIDGVNLLLVLLCGLLIYGIKATSTKVPKMYTFGAFFALLAIFFAPISFNNIDWTTVDNTRSANFALIQGNISQSVRWTREQLNNTLQTYAKLTKDNLEENKIIIWSEASITDYEINQQSFLQYLDNEARSHNAEIAVGIIDYRFGENGYQSNGDIYNTLLILGEKEPYQYPTVNRYQKHHLVPFGEFTPLESVLEPIAELLNVPMSSMKSGEAKQPQLEIKGFKFTPAICYEIILSDLMRQKFTPDSDFLLTVSNDAWFGNSIGPKQHLQMAQARALEFGRPLIRSTNTGITAIIDQHGNIVKQLPQFETGVLLASVSPTTGLTPYARWGNVPYFIIMALMFISLLIKRRS</sequence>
<evidence type="ECO:0000313" key="11">
    <source>
        <dbReference type="EMBL" id="SCB74151.1"/>
    </source>
</evidence>
<evidence type="ECO:0000256" key="7">
    <source>
        <dbReference type="ARBA" id="ARBA00023136"/>
    </source>
</evidence>
<name>A0A1C3YVK7_9GAMM</name>
<feature type="transmembrane region" description="Helical" evidence="9">
    <location>
        <begin position="488"/>
        <end position="509"/>
    </location>
</feature>
<dbReference type="RefSeq" id="WP_091346133.1">
    <property type="nucleotide sequence ID" value="NZ_FMAQ01000001.1"/>
</dbReference>
<dbReference type="GO" id="GO:0005886">
    <property type="term" value="C:plasma membrane"/>
    <property type="evidence" value="ECO:0007669"/>
    <property type="project" value="UniProtKB-SubCell"/>
</dbReference>
<reference evidence="12" key="1">
    <citation type="submission" date="2016-08" db="EMBL/GenBank/DDBJ databases">
        <authorList>
            <person name="Varghese N."/>
            <person name="Submissions Spin"/>
        </authorList>
    </citation>
    <scope>NUCLEOTIDE SEQUENCE [LARGE SCALE GENOMIC DNA]</scope>
    <source>
        <strain evidence="12">R-53248</strain>
    </source>
</reference>
<dbReference type="SUPFAM" id="SSF56317">
    <property type="entry name" value="Carbon-nitrogen hydrolase"/>
    <property type="match status" value="1"/>
</dbReference>
<feature type="transmembrane region" description="Helical" evidence="9">
    <location>
        <begin position="47"/>
        <end position="67"/>
    </location>
</feature>
<dbReference type="GO" id="GO:0016410">
    <property type="term" value="F:N-acyltransferase activity"/>
    <property type="evidence" value="ECO:0007669"/>
    <property type="project" value="UniProtKB-UniRule"/>
</dbReference>
<comment type="catalytic activity">
    <reaction evidence="9">
        <text>N-terminal S-1,2-diacyl-sn-glyceryl-L-cysteinyl-[lipoprotein] + a glycerophospholipid = N-acyl-S-1,2-diacyl-sn-glyceryl-L-cysteinyl-[lipoprotein] + a 2-acyl-sn-glycero-3-phospholipid + H(+)</text>
        <dbReference type="Rhea" id="RHEA:48228"/>
        <dbReference type="Rhea" id="RHEA-COMP:14681"/>
        <dbReference type="Rhea" id="RHEA-COMP:14684"/>
        <dbReference type="ChEBI" id="CHEBI:15378"/>
        <dbReference type="ChEBI" id="CHEBI:136912"/>
        <dbReference type="ChEBI" id="CHEBI:140656"/>
        <dbReference type="ChEBI" id="CHEBI:140657"/>
        <dbReference type="ChEBI" id="CHEBI:140660"/>
        <dbReference type="EC" id="2.3.1.269"/>
    </reaction>
</comment>
<dbReference type="Gene3D" id="3.60.110.10">
    <property type="entry name" value="Carbon-nitrogen hydrolase"/>
    <property type="match status" value="1"/>
</dbReference>
<dbReference type="GO" id="GO:0042158">
    <property type="term" value="P:lipoprotein biosynthetic process"/>
    <property type="evidence" value="ECO:0007669"/>
    <property type="project" value="UniProtKB-UniRule"/>
</dbReference>
<accession>A0A1C3YVK7</accession>
<keyword evidence="12" id="KW-1185">Reference proteome</keyword>
<evidence type="ECO:0000259" key="10">
    <source>
        <dbReference type="PROSITE" id="PS50263"/>
    </source>
</evidence>
<evidence type="ECO:0000256" key="1">
    <source>
        <dbReference type="ARBA" id="ARBA00004651"/>
    </source>
</evidence>
<keyword evidence="3 9" id="KW-1003">Cell membrane</keyword>
<feature type="domain" description="CN hydrolase" evidence="10">
    <location>
        <begin position="229"/>
        <end position="481"/>
    </location>
</feature>
<evidence type="ECO:0000256" key="6">
    <source>
        <dbReference type="ARBA" id="ARBA00022989"/>
    </source>
</evidence>
<evidence type="ECO:0000256" key="4">
    <source>
        <dbReference type="ARBA" id="ARBA00022679"/>
    </source>
</evidence>
<dbReference type="InterPro" id="IPR004563">
    <property type="entry name" value="Apolipo_AcylTrfase"/>
</dbReference>
<dbReference type="HAMAP" id="MF_01148">
    <property type="entry name" value="Lnt"/>
    <property type="match status" value="1"/>
</dbReference>
<dbReference type="NCBIfam" id="TIGR00546">
    <property type="entry name" value="lnt"/>
    <property type="match status" value="1"/>
</dbReference>
<dbReference type="InterPro" id="IPR003010">
    <property type="entry name" value="C-N_Hydrolase"/>
</dbReference>
<keyword evidence="7 9" id="KW-0472">Membrane</keyword>
<feature type="transmembrane region" description="Helical" evidence="9">
    <location>
        <begin position="20"/>
        <end position="40"/>
    </location>
</feature>
<evidence type="ECO:0000313" key="12">
    <source>
        <dbReference type="Proteomes" id="UP000199670"/>
    </source>
</evidence>
<protein>
    <recommendedName>
        <fullName evidence="9">Apolipoprotein N-acyltransferase</fullName>
        <shortName evidence="9">ALP N-acyltransferase</shortName>
        <ecNumber evidence="9">2.3.1.269</ecNumber>
    </recommendedName>
</protein>
<evidence type="ECO:0000256" key="2">
    <source>
        <dbReference type="ARBA" id="ARBA00010065"/>
    </source>
</evidence>
<evidence type="ECO:0000256" key="3">
    <source>
        <dbReference type="ARBA" id="ARBA00022475"/>
    </source>
</evidence>
<dbReference type="OrthoDB" id="9804277at2"/>
<keyword evidence="6 9" id="KW-1133">Transmembrane helix</keyword>
<dbReference type="UniPathway" id="UPA00666"/>
<dbReference type="Pfam" id="PF00795">
    <property type="entry name" value="CN_hydrolase"/>
    <property type="match status" value="1"/>
</dbReference>
<feature type="transmembrane region" description="Helical" evidence="9">
    <location>
        <begin position="115"/>
        <end position="136"/>
    </location>
</feature>
<keyword evidence="8 9" id="KW-0012">Acyltransferase</keyword>
<dbReference type="PROSITE" id="PS50263">
    <property type="entry name" value="CN_HYDROLASE"/>
    <property type="match status" value="1"/>
</dbReference>
<comment type="pathway">
    <text evidence="9">Protein modification; lipoprotein biosynthesis (N-acyl transfer).</text>
</comment>
<keyword evidence="5 9" id="KW-0812">Transmembrane</keyword>
<comment type="subcellular location">
    <subcellularLocation>
        <location evidence="1 9">Cell membrane</location>
        <topology evidence="1 9">Multi-pass membrane protein</topology>
    </subcellularLocation>
</comment>
<dbReference type="CDD" id="cd07571">
    <property type="entry name" value="ALP_N-acyl_transferase"/>
    <property type="match status" value="1"/>
</dbReference>
<keyword evidence="4 9" id="KW-0808">Transferase</keyword>
<dbReference type="Proteomes" id="UP000199670">
    <property type="component" value="Unassembled WGS sequence"/>
</dbReference>
<feature type="transmembrane region" description="Helical" evidence="9">
    <location>
        <begin position="191"/>
        <end position="210"/>
    </location>
</feature>
<keyword evidence="11" id="KW-0449">Lipoprotein</keyword>
<comment type="function">
    <text evidence="9">Catalyzes the phospholipid dependent N-acylation of the N-terminal cysteine of apolipoprotein, the last step in lipoprotein maturation.</text>
</comment>
<proteinExistence type="inferred from homology"/>
<evidence type="ECO:0000256" key="5">
    <source>
        <dbReference type="ARBA" id="ARBA00022692"/>
    </source>
</evidence>
<dbReference type="EC" id="2.3.1.269" evidence="9"/>
<dbReference type="EMBL" id="FMAQ01000001">
    <property type="protein sequence ID" value="SCB74151.1"/>
    <property type="molecule type" value="Genomic_DNA"/>
</dbReference>
<gene>
    <name evidence="9" type="primary">lnt</name>
    <name evidence="11" type="ORF">GA0061081_101138</name>
</gene>